<dbReference type="Gene3D" id="1.10.10.410">
    <property type="match status" value="1"/>
</dbReference>
<dbReference type="InterPro" id="IPR006075">
    <property type="entry name" value="Asn/Gln-tRNA_Trfase_suB/E_cat"/>
</dbReference>
<dbReference type="SUPFAM" id="SSF55931">
    <property type="entry name" value="Glutamine synthetase/guanido kinase"/>
    <property type="match status" value="1"/>
</dbReference>
<evidence type="ECO:0000256" key="8">
    <source>
        <dbReference type="SAM" id="MobiDB-lite"/>
    </source>
</evidence>
<dbReference type="InterPro" id="IPR017958">
    <property type="entry name" value="Gln-tRNA_amidoTrfase_suB_CS"/>
</dbReference>
<evidence type="ECO:0000256" key="3">
    <source>
        <dbReference type="ARBA" id="ARBA00022741"/>
    </source>
</evidence>
<dbReference type="Proteomes" id="UP000027361">
    <property type="component" value="Unassembled WGS sequence"/>
</dbReference>
<keyword evidence="11" id="KW-1185">Reference proteome</keyword>
<dbReference type="InterPro" id="IPR018027">
    <property type="entry name" value="Asn/Gln_amidotransferase"/>
</dbReference>
<evidence type="ECO:0000259" key="9">
    <source>
        <dbReference type="SMART" id="SM00845"/>
    </source>
</evidence>
<comment type="caution">
    <text evidence="10">The sequence shown here is derived from an EMBL/GenBank/DDBJ whole genome shotgun (WGS) entry which is preliminary data.</text>
</comment>
<evidence type="ECO:0000256" key="5">
    <source>
        <dbReference type="ARBA" id="ARBA00022917"/>
    </source>
</evidence>
<dbReference type="SMART" id="SM00845">
    <property type="entry name" value="GatB_Yqey"/>
    <property type="match status" value="1"/>
</dbReference>
<dbReference type="PROSITE" id="PS01234">
    <property type="entry name" value="GATB"/>
    <property type="match status" value="1"/>
</dbReference>
<keyword evidence="5 7" id="KW-0648">Protein biosynthesis</keyword>
<proteinExistence type="inferred from homology"/>
<comment type="subcellular location">
    <subcellularLocation>
        <location evidence="7">Mitochondrion</location>
    </subcellularLocation>
</comment>
<dbReference type="PANTHER" id="PTHR11659:SF0">
    <property type="entry name" value="GLUTAMYL-TRNA(GLN) AMIDOTRANSFERASE SUBUNIT B, MITOCHONDRIAL"/>
    <property type="match status" value="1"/>
</dbReference>
<evidence type="ECO:0000256" key="2">
    <source>
        <dbReference type="ARBA" id="ARBA00022598"/>
    </source>
</evidence>
<feature type="compositionally biased region" description="Basic and acidic residues" evidence="8">
    <location>
        <begin position="71"/>
        <end position="83"/>
    </location>
</feature>
<dbReference type="GeneID" id="25263668"/>
<dbReference type="AlphaFoldDB" id="A0A066WFT2"/>
<dbReference type="HOGENOM" id="CLU_019240_4_0_1"/>
<dbReference type="OrthoDB" id="1722066at2759"/>
<keyword evidence="2 7" id="KW-0436">Ligase</keyword>
<dbReference type="EMBL" id="JMSN01000006">
    <property type="protein sequence ID" value="KDN52827.1"/>
    <property type="molecule type" value="Genomic_DNA"/>
</dbReference>
<dbReference type="EC" id="6.3.5.-" evidence="7"/>
<dbReference type="GO" id="GO:0016740">
    <property type="term" value="F:transferase activity"/>
    <property type="evidence" value="ECO:0007669"/>
    <property type="project" value="UniProtKB-KW"/>
</dbReference>
<dbReference type="InterPro" id="IPR023168">
    <property type="entry name" value="GatB_Yqey_C_2"/>
</dbReference>
<accession>A0A066WFT2</accession>
<evidence type="ECO:0000313" key="10">
    <source>
        <dbReference type="EMBL" id="KDN52827.1"/>
    </source>
</evidence>
<dbReference type="GO" id="GO:0032543">
    <property type="term" value="P:mitochondrial translation"/>
    <property type="evidence" value="ECO:0007669"/>
    <property type="project" value="UniProtKB-UniRule"/>
</dbReference>
<comment type="subunit">
    <text evidence="7">Subunit of the heterotrimeric GatCAB amidotransferase (AdT) complex, composed of A, B and C subunits.</text>
</comment>
<feature type="domain" description="Asn/Gln amidotransferase" evidence="9">
    <location>
        <begin position="487"/>
        <end position="645"/>
    </location>
</feature>
<dbReference type="Pfam" id="PF02934">
    <property type="entry name" value="GatB_N"/>
    <property type="match status" value="1"/>
</dbReference>
<keyword evidence="3 7" id="KW-0547">Nucleotide-binding</keyword>
<comment type="catalytic activity">
    <reaction evidence="6 7">
        <text>L-glutamyl-tRNA(Gln) + L-glutamine + ATP + H2O = L-glutaminyl-tRNA(Gln) + L-glutamate + ADP + phosphate + H(+)</text>
        <dbReference type="Rhea" id="RHEA:17521"/>
        <dbReference type="Rhea" id="RHEA-COMP:9681"/>
        <dbReference type="Rhea" id="RHEA-COMP:9684"/>
        <dbReference type="ChEBI" id="CHEBI:15377"/>
        <dbReference type="ChEBI" id="CHEBI:15378"/>
        <dbReference type="ChEBI" id="CHEBI:29985"/>
        <dbReference type="ChEBI" id="CHEBI:30616"/>
        <dbReference type="ChEBI" id="CHEBI:43474"/>
        <dbReference type="ChEBI" id="CHEBI:58359"/>
        <dbReference type="ChEBI" id="CHEBI:78520"/>
        <dbReference type="ChEBI" id="CHEBI:78521"/>
        <dbReference type="ChEBI" id="CHEBI:456216"/>
    </reaction>
</comment>
<evidence type="ECO:0000256" key="6">
    <source>
        <dbReference type="ARBA" id="ARBA00047913"/>
    </source>
</evidence>
<comment type="function">
    <text evidence="7">Allows the formation of correctly charged Gln-tRNA(Gln) through the transamidation of misacylated Glu-tRNA(Gln) in the mitochondria. The reaction takes place in the presence of glutamine and ATP through an activated gamma-phospho-Glu-tRNA(Gln).</text>
</comment>
<evidence type="ECO:0000256" key="1">
    <source>
        <dbReference type="ARBA" id="ARBA00005306"/>
    </source>
</evidence>
<dbReference type="InterPro" id="IPR003789">
    <property type="entry name" value="Asn/Gln_tRNA_amidoTrase-B-like"/>
</dbReference>
<dbReference type="GO" id="GO:0050567">
    <property type="term" value="F:glutaminyl-tRNA synthase (glutamine-hydrolyzing) activity"/>
    <property type="evidence" value="ECO:0007669"/>
    <property type="project" value="UniProtKB-UniRule"/>
</dbReference>
<dbReference type="PANTHER" id="PTHR11659">
    <property type="entry name" value="GLUTAMYL-TRNA GLN AMIDOTRANSFERASE SUBUNIT B MITOCHONDRIAL AND PROKARYOTIC PET112-RELATED"/>
    <property type="match status" value="1"/>
</dbReference>
<dbReference type="NCBIfam" id="TIGR00133">
    <property type="entry name" value="gatB"/>
    <property type="match status" value="1"/>
</dbReference>
<name>A0A066WFT2_TILAU</name>
<dbReference type="InterPro" id="IPR017959">
    <property type="entry name" value="Asn/Gln-tRNA_amidoTrfase_suB/E"/>
</dbReference>
<dbReference type="GO" id="GO:0070681">
    <property type="term" value="P:glutaminyl-tRNAGln biosynthesis via transamidation"/>
    <property type="evidence" value="ECO:0007669"/>
    <property type="project" value="UniProtKB-UniRule"/>
</dbReference>
<dbReference type="HAMAP" id="MF_00121">
    <property type="entry name" value="GatB"/>
    <property type="match status" value="1"/>
</dbReference>
<dbReference type="SUPFAM" id="SSF89095">
    <property type="entry name" value="GatB/YqeY motif"/>
    <property type="match status" value="1"/>
</dbReference>
<evidence type="ECO:0000256" key="4">
    <source>
        <dbReference type="ARBA" id="ARBA00022840"/>
    </source>
</evidence>
<protein>
    <recommendedName>
        <fullName evidence="7">Glutamyl-tRNA(Gln) amidotransferase subunit B, mitochondrial</fullName>
        <shortName evidence="7">Glu-AdT subunit B</shortName>
        <ecNumber evidence="7">6.3.5.-</ecNumber>
    </recommendedName>
</protein>
<dbReference type="InterPro" id="IPR004413">
    <property type="entry name" value="GatB"/>
</dbReference>
<evidence type="ECO:0000256" key="7">
    <source>
        <dbReference type="HAMAP-Rule" id="MF_03147"/>
    </source>
</evidence>
<dbReference type="InterPro" id="IPR014746">
    <property type="entry name" value="Gln_synth/guanido_kin_cat_dom"/>
</dbReference>
<dbReference type="RefSeq" id="XP_013245666.1">
    <property type="nucleotide sequence ID" value="XM_013390212.1"/>
</dbReference>
<organism evidence="10 11">
    <name type="scientific">Tilletiaria anomala (strain ATCC 24038 / CBS 436.72 / UBC 951)</name>
    <dbReference type="NCBI Taxonomy" id="1037660"/>
    <lineage>
        <taxon>Eukaryota</taxon>
        <taxon>Fungi</taxon>
        <taxon>Dikarya</taxon>
        <taxon>Basidiomycota</taxon>
        <taxon>Ustilaginomycotina</taxon>
        <taxon>Exobasidiomycetes</taxon>
        <taxon>Georgefischeriales</taxon>
        <taxon>Tilletiariaceae</taxon>
        <taxon>Tilletiaria</taxon>
    </lineage>
</organism>
<reference evidence="10 11" key="1">
    <citation type="submission" date="2014-05" db="EMBL/GenBank/DDBJ databases">
        <title>Draft genome sequence of a rare smut relative, Tilletiaria anomala UBC 951.</title>
        <authorList>
            <consortium name="DOE Joint Genome Institute"/>
            <person name="Toome M."/>
            <person name="Kuo A."/>
            <person name="Henrissat B."/>
            <person name="Lipzen A."/>
            <person name="Tritt A."/>
            <person name="Yoshinaga Y."/>
            <person name="Zane M."/>
            <person name="Barry K."/>
            <person name="Grigoriev I.V."/>
            <person name="Spatafora J.W."/>
            <person name="Aimea M.C."/>
        </authorList>
    </citation>
    <scope>NUCLEOTIDE SEQUENCE [LARGE SCALE GENOMIC DNA]</scope>
    <source>
        <strain evidence="10 11">UBC 951</strain>
    </source>
</reference>
<dbReference type="GO" id="GO:0005739">
    <property type="term" value="C:mitochondrion"/>
    <property type="evidence" value="ECO:0007669"/>
    <property type="project" value="UniProtKB-SubCell"/>
</dbReference>
<dbReference type="GO" id="GO:0030956">
    <property type="term" value="C:glutamyl-tRNA(Gln) amidotransferase complex"/>
    <property type="evidence" value="ECO:0007669"/>
    <property type="project" value="UniProtKB-UniRule"/>
</dbReference>
<comment type="similarity">
    <text evidence="1 7">Belongs to the GatB/GatE family. GatB subfamily.</text>
</comment>
<sequence>MGSCARCVRVAASRVQGAGPRALLPFRVRPHQFHRCLPPGDPSAGSIFPTLLHNRSLCANRVRRPCQRSSSIDHVRREMHQEPGRGTSSHPTGSKSAAKAALRKGKQARNESATASDDVSKGVHEPLPPGWNMVIGIECHAQIKTKHKLFSPSRIPPFYPPAAPNTHVAPFDRAVPGTLPKLNHEAVELAVKAALALGCEIMPDARFDRKHYFYHDLPPGYQITMKYKPLAKSGSLRLRFDEGYLPSPQQELTVQIEQLQIEQDTAKTYTSLSADGSTTLRQVDLNRAGVGLMEIVSAPDMRTREQAGAYVRKLQQVLRKVGASDGNMEQGSLRCDVNVSVHQDGQPWGTRTEVKNVSSPKFIMNAVASEARRQVQALLRGDKVVQETRAYDELSGETVSLRSKENAMDYRFMPDPSLPPLDITEEKLQHVRDALPELPDALRDRLVASYGLNGRDLNVLLRLDDGNDSGALDADSKEAAHHMTALGLFEDTAKGRDPLVVCNWIINELVSALGDRPFSRNPVSAQQLGELIDLVESKRITGSVGKALLSELASMPPSISMTTMEEAVQRPVRLLELLRARGQLSLEADELQRVCADVVRDLPQEVGLVRQGRTKVLMRLVGEVMKRARGRADAQGAAEVLRAQIAAAGT</sequence>
<keyword evidence="10" id="KW-0808">Transferase</keyword>
<dbReference type="Pfam" id="PF02637">
    <property type="entry name" value="GatB_Yqey"/>
    <property type="match status" value="1"/>
</dbReference>
<keyword evidence="7" id="KW-0496">Mitochondrion</keyword>
<feature type="compositionally biased region" description="Polar residues" evidence="8">
    <location>
        <begin position="86"/>
        <end position="95"/>
    </location>
</feature>
<feature type="region of interest" description="Disordered" evidence="8">
    <location>
        <begin position="68"/>
        <end position="125"/>
    </location>
</feature>
<dbReference type="InParanoid" id="A0A066WFT2"/>
<dbReference type="FunCoup" id="A0A066WFT2">
    <property type="interactions" value="259"/>
</dbReference>
<dbReference type="OMA" id="ARKWWMG"/>
<gene>
    <name evidence="10" type="ORF">K437DRAFT_253763</name>
</gene>
<keyword evidence="4 7" id="KW-0067">ATP-binding</keyword>
<dbReference type="NCBIfam" id="NF004012">
    <property type="entry name" value="PRK05477.1-2"/>
    <property type="match status" value="1"/>
</dbReference>
<evidence type="ECO:0000313" key="11">
    <source>
        <dbReference type="Proteomes" id="UP000027361"/>
    </source>
</evidence>
<dbReference type="GO" id="GO:0005524">
    <property type="term" value="F:ATP binding"/>
    <property type="evidence" value="ECO:0007669"/>
    <property type="project" value="UniProtKB-KW"/>
</dbReference>
<dbReference type="STRING" id="1037660.A0A066WFT2"/>